<reference evidence="1" key="1">
    <citation type="submission" date="2019-04" db="EMBL/GenBank/DDBJ databases">
        <title>Friends and foes A comparative genomics studyof 23 Aspergillus species from section Flavi.</title>
        <authorList>
            <consortium name="DOE Joint Genome Institute"/>
            <person name="Kjaerbolling I."/>
            <person name="Vesth T."/>
            <person name="Frisvad J.C."/>
            <person name="Nybo J.L."/>
            <person name="Theobald S."/>
            <person name="Kildgaard S."/>
            <person name="Isbrandt T."/>
            <person name="Kuo A."/>
            <person name="Sato A."/>
            <person name="Lyhne E.K."/>
            <person name="Kogle M.E."/>
            <person name="Wiebenga A."/>
            <person name="Kun R.S."/>
            <person name="Lubbers R.J."/>
            <person name="Makela M.R."/>
            <person name="Barry K."/>
            <person name="Chovatia M."/>
            <person name="Clum A."/>
            <person name="Daum C."/>
            <person name="Haridas S."/>
            <person name="He G."/>
            <person name="LaButti K."/>
            <person name="Lipzen A."/>
            <person name="Mondo S."/>
            <person name="Riley R."/>
            <person name="Salamov A."/>
            <person name="Simmons B.A."/>
            <person name="Magnuson J.K."/>
            <person name="Henrissat B."/>
            <person name="Mortensen U.H."/>
            <person name="Larsen T.O."/>
            <person name="Devries R.P."/>
            <person name="Grigoriev I.V."/>
            <person name="Machida M."/>
            <person name="Baker S.E."/>
            <person name="Andersen M.R."/>
        </authorList>
    </citation>
    <scope>NUCLEOTIDE SEQUENCE [LARGE SCALE GENOMIC DNA]</scope>
    <source>
        <strain evidence="1">IBT 14317</strain>
    </source>
</reference>
<dbReference type="AlphaFoldDB" id="A0A5N7CDB4"/>
<protein>
    <submittedName>
        <fullName evidence="1">Uncharacterized protein</fullName>
    </submittedName>
</protein>
<proteinExistence type="predicted"/>
<accession>A0A5N7CDB4</accession>
<organism evidence="1">
    <name type="scientific">Petromyces alliaceus</name>
    <name type="common">Aspergillus alliaceus</name>
    <dbReference type="NCBI Taxonomy" id="209559"/>
    <lineage>
        <taxon>Eukaryota</taxon>
        <taxon>Fungi</taxon>
        <taxon>Dikarya</taxon>
        <taxon>Ascomycota</taxon>
        <taxon>Pezizomycotina</taxon>
        <taxon>Eurotiomycetes</taxon>
        <taxon>Eurotiomycetidae</taxon>
        <taxon>Eurotiales</taxon>
        <taxon>Aspergillaceae</taxon>
        <taxon>Aspergillus</taxon>
        <taxon>Aspergillus subgen. Circumdati</taxon>
    </lineage>
</organism>
<dbReference type="OrthoDB" id="4524345at2759"/>
<gene>
    <name evidence="1" type="ORF">BDV23DRAFT_182294</name>
</gene>
<dbReference type="EMBL" id="ML735243">
    <property type="protein sequence ID" value="KAE8391708.1"/>
    <property type="molecule type" value="Genomic_DNA"/>
</dbReference>
<sequence length="161" mass="17629">MGTRTFSYAAPITALLGFFMARATHPTSFRWHVSTLSTLGDVVCLACASVLPSQAAMRCIGAALEIDTNAAIHAYGRTGSSDTLIPTRNIVDAVYFVYAIQEGVIHNFINIFALIYGWYHVHAIDQPMDLTVGRAHSPARLSQELQGREIDFAWSARNGQL</sequence>
<evidence type="ECO:0000313" key="1">
    <source>
        <dbReference type="EMBL" id="KAE8391708.1"/>
    </source>
</evidence>
<name>A0A5N7CDB4_PETAA</name>
<dbReference type="Proteomes" id="UP000326877">
    <property type="component" value="Unassembled WGS sequence"/>
</dbReference>